<reference evidence="1 2" key="1">
    <citation type="submission" date="2021-08" db="EMBL/GenBank/DDBJ databases">
        <authorList>
            <person name="Peeters C."/>
        </authorList>
    </citation>
    <scope>NUCLEOTIDE SEQUENCE [LARGE SCALE GENOMIC DNA]</scope>
    <source>
        <strain evidence="1 2">LMG 21510</strain>
    </source>
</reference>
<gene>
    <name evidence="1" type="ORF">LMG21510_01985</name>
</gene>
<name>A0ABN7YJE5_9BURK</name>
<evidence type="ECO:0000313" key="1">
    <source>
        <dbReference type="EMBL" id="CAG9172471.1"/>
    </source>
</evidence>
<accession>A0ABN7YJE5</accession>
<dbReference type="RefSeq" id="WP_224041461.1">
    <property type="nucleotide sequence ID" value="NZ_CAJZAH010000002.1"/>
</dbReference>
<comment type="caution">
    <text evidence="1">The sequence shown here is derived from an EMBL/GenBank/DDBJ whole genome shotgun (WGS) entry which is preliminary data.</text>
</comment>
<sequence>MKKFAGNKPLIEIKRQCEAAGIDYNDTLYRRGGDYVVITTVNGDNDSGQVLYNTVNGKFFGTTPDGIQFDSSSTKHENEPWFQALLSFFYVVKAAA</sequence>
<keyword evidence="2" id="KW-1185">Reference proteome</keyword>
<evidence type="ECO:0000313" key="2">
    <source>
        <dbReference type="Proteomes" id="UP000721236"/>
    </source>
</evidence>
<proteinExistence type="predicted"/>
<protein>
    <submittedName>
        <fullName evidence="1">Uncharacterized protein</fullName>
    </submittedName>
</protein>
<organism evidence="1 2">
    <name type="scientific">Cupriavidus respiraculi</name>
    <dbReference type="NCBI Taxonomy" id="195930"/>
    <lineage>
        <taxon>Bacteria</taxon>
        <taxon>Pseudomonadati</taxon>
        <taxon>Pseudomonadota</taxon>
        <taxon>Betaproteobacteria</taxon>
        <taxon>Burkholderiales</taxon>
        <taxon>Burkholderiaceae</taxon>
        <taxon>Cupriavidus</taxon>
    </lineage>
</organism>
<dbReference type="EMBL" id="CAJZAH010000002">
    <property type="protein sequence ID" value="CAG9172471.1"/>
    <property type="molecule type" value="Genomic_DNA"/>
</dbReference>
<dbReference type="Proteomes" id="UP000721236">
    <property type="component" value="Unassembled WGS sequence"/>
</dbReference>